<name>A0A392SCP9_9FABA</name>
<dbReference type="Proteomes" id="UP000265520">
    <property type="component" value="Unassembled WGS sequence"/>
</dbReference>
<feature type="non-terminal residue" evidence="2">
    <location>
        <position position="78"/>
    </location>
</feature>
<dbReference type="EMBL" id="LXQA010360259">
    <property type="protein sequence ID" value="MCI46638.1"/>
    <property type="molecule type" value="Genomic_DNA"/>
</dbReference>
<evidence type="ECO:0000256" key="1">
    <source>
        <dbReference type="SAM" id="MobiDB-lite"/>
    </source>
</evidence>
<evidence type="ECO:0000313" key="3">
    <source>
        <dbReference type="Proteomes" id="UP000265520"/>
    </source>
</evidence>
<keyword evidence="3" id="KW-1185">Reference proteome</keyword>
<comment type="caution">
    <text evidence="2">The sequence shown here is derived from an EMBL/GenBank/DDBJ whole genome shotgun (WGS) entry which is preliminary data.</text>
</comment>
<proteinExistence type="predicted"/>
<organism evidence="2 3">
    <name type="scientific">Trifolium medium</name>
    <dbReference type="NCBI Taxonomy" id="97028"/>
    <lineage>
        <taxon>Eukaryota</taxon>
        <taxon>Viridiplantae</taxon>
        <taxon>Streptophyta</taxon>
        <taxon>Embryophyta</taxon>
        <taxon>Tracheophyta</taxon>
        <taxon>Spermatophyta</taxon>
        <taxon>Magnoliopsida</taxon>
        <taxon>eudicotyledons</taxon>
        <taxon>Gunneridae</taxon>
        <taxon>Pentapetalae</taxon>
        <taxon>rosids</taxon>
        <taxon>fabids</taxon>
        <taxon>Fabales</taxon>
        <taxon>Fabaceae</taxon>
        <taxon>Papilionoideae</taxon>
        <taxon>50 kb inversion clade</taxon>
        <taxon>NPAAA clade</taxon>
        <taxon>Hologalegina</taxon>
        <taxon>IRL clade</taxon>
        <taxon>Trifolieae</taxon>
        <taxon>Trifolium</taxon>
    </lineage>
</organism>
<dbReference type="AlphaFoldDB" id="A0A392SCP9"/>
<accession>A0A392SCP9</accession>
<evidence type="ECO:0000313" key="2">
    <source>
        <dbReference type="EMBL" id="MCI46638.1"/>
    </source>
</evidence>
<reference evidence="2 3" key="1">
    <citation type="journal article" date="2018" name="Front. Plant Sci.">
        <title>Red Clover (Trifolium pratense) and Zigzag Clover (T. medium) - A Picture of Genomic Similarities and Differences.</title>
        <authorList>
            <person name="Dluhosova J."/>
            <person name="Istvanek J."/>
            <person name="Nedelnik J."/>
            <person name="Repkova J."/>
        </authorList>
    </citation>
    <scope>NUCLEOTIDE SEQUENCE [LARGE SCALE GENOMIC DNA]</scope>
    <source>
        <strain evidence="3">cv. 10/8</strain>
        <tissue evidence="2">Leaf</tissue>
    </source>
</reference>
<feature type="region of interest" description="Disordered" evidence="1">
    <location>
        <begin position="58"/>
        <end position="78"/>
    </location>
</feature>
<protein>
    <submittedName>
        <fullName evidence="2">Uncharacterized protein</fullName>
    </submittedName>
</protein>
<sequence length="78" mass="8862">MADDNNRYSELQTNVKNNAAAIEQIQSEMQIQFRRAELANAERFNLLHEALDALMNNKSNTAESSHGALNSNRPFQVR</sequence>